<dbReference type="GO" id="GO:0016020">
    <property type="term" value="C:membrane"/>
    <property type="evidence" value="ECO:0007669"/>
    <property type="project" value="UniProtKB-SubCell"/>
</dbReference>
<organism evidence="14 16">
    <name type="scientific">Iris pallida</name>
    <name type="common">Sweet iris</name>
    <dbReference type="NCBI Taxonomy" id="29817"/>
    <lineage>
        <taxon>Eukaryota</taxon>
        <taxon>Viridiplantae</taxon>
        <taxon>Streptophyta</taxon>
        <taxon>Embryophyta</taxon>
        <taxon>Tracheophyta</taxon>
        <taxon>Spermatophyta</taxon>
        <taxon>Magnoliopsida</taxon>
        <taxon>Liliopsida</taxon>
        <taxon>Asparagales</taxon>
        <taxon>Iridaceae</taxon>
        <taxon>Iridoideae</taxon>
        <taxon>Irideae</taxon>
        <taxon>Iris</taxon>
    </lineage>
</organism>
<keyword evidence="9" id="KW-0256">Endoplasmic reticulum</keyword>
<dbReference type="EMBL" id="JANAVB010035417">
    <property type="protein sequence ID" value="KAJ6805580.1"/>
    <property type="molecule type" value="Genomic_DNA"/>
</dbReference>
<accession>A0AAX6ENE1</accession>
<dbReference type="InterPro" id="IPR037468">
    <property type="entry name" value="ARGOS/ARL/OSR1"/>
</dbReference>
<evidence type="ECO:0000256" key="10">
    <source>
        <dbReference type="ARBA" id="ARBA00022989"/>
    </source>
</evidence>
<reference evidence="14" key="2">
    <citation type="submission" date="2023-04" db="EMBL/GenBank/DDBJ databases">
        <authorList>
            <person name="Bruccoleri R.E."/>
            <person name="Oakeley E.J."/>
            <person name="Faust A.-M."/>
            <person name="Dessus-Babus S."/>
            <person name="Altorfer M."/>
            <person name="Burckhardt D."/>
            <person name="Oertli M."/>
            <person name="Naumann U."/>
            <person name="Petersen F."/>
            <person name="Wong J."/>
        </authorList>
    </citation>
    <scope>NUCLEOTIDE SEQUENCE</scope>
    <source>
        <strain evidence="14">GSM-AAB239-AS_SAM_17_03QT</strain>
        <tissue evidence="14">Leaf</tissue>
    </source>
</reference>
<dbReference type="AlphaFoldDB" id="A0AAX6ENE1"/>
<comment type="caution">
    <text evidence="14">The sequence shown here is derived from an EMBL/GenBank/DDBJ whole genome shotgun (WGS) entry which is preliminary data.</text>
</comment>
<evidence type="ECO:0000256" key="5">
    <source>
        <dbReference type="ARBA" id="ARBA00006891"/>
    </source>
</evidence>
<evidence type="ECO:0000256" key="4">
    <source>
        <dbReference type="ARBA" id="ARBA00004496"/>
    </source>
</evidence>
<evidence type="ECO:0000256" key="1">
    <source>
        <dbReference type="ARBA" id="ARBA00004123"/>
    </source>
</evidence>
<keyword evidence="7" id="KW-0963">Cytoplasm</keyword>
<evidence type="ECO:0000256" key="2">
    <source>
        <dbReference type="ARBA" id="ARBA00004141"/>
    </source>
</evidence>
<reference evidence="14" key="1">
    <citation type="journal article" date="2023" name="GigaByte">
        <title>Genome assembly of the bearded iris, Iris pallida Lam.</title>
        <authorList>
            <person name="Bruccoleri R.E."/>
            <person name="Oakeley E.J."/>
            <person name="Faust A.M.E."/>
            <person name="Altorfer M."/>
            <person name="Dessus-Babus S."/>
            <person name="Burckhardt D."/>
            <person name="Oertli M."/>
            <person name="Naumann U."/>
            <person name="Petersen F."/>
            <person name="Wong J."/>
        </authorList>
    </citation>
    <scope>NUCLEOTIDE SEQUENCE</scope>
    <source>
        <strain evidence="14">GSM-AAB239-AS_SAM_17_03QT</strain>
    </source>
</reference>
<evidence type="ECO:0000313" key="15">
    <source>
        <dbReference type="EMBL" id="KAJ6816417.1"/>
    </source>
</evidence>
<dbReference type="GO" id="GO:0009725">
    <property type="term" value="P:response to hormone"/>
    <property type="evidence" value="ECO:0007669"/>
    <property type="project" value="UniProtKB-ARBA"/>
</dbReference>
<comment type="similarity">
    <text evidence="5">Belongs to the plant organ size related (OSR) protein family.</text>
</comment>
<dbReference type="EMBL" id="JANAVB010028198">
    <property type="protein sequence ID" value="KAJ6816417.1"/>
    <property type="molecule type" value="Genomic_DNA"/>
</dbReference>
<dbReference type="GO" id="GO:0005783">
    <property type="term" value="C:endoplasmic reticulum"/>
    <property type="evidence" value="ECO:0007669"/>
    <property type="project" value="UniProtKB-SubCell"/>
</dbReference>
<keyword evidence="16" id="KW-1185">Reference proteome</keyword>
<dbReference type="GO" id="GO:0046622">
    <property type="term" value="P:positive regulation of organ growth"/>
    <property type="evidence" value="ECO:0007669"/>
    <property type="project" value="InterPro"/>
</dbReference>
<dbReference type="Proteomes" id="UP001140949">
    <property type="component" value="Unassembled WGS sequence"/>
</dbReference>
<evidence type="ECO:0000256" key="11">
    <source>
        <dbReference type="ARBA" id="ARBA00023136"/>
    </source>
</evidence>
<comment type="subcellular location">
    <subcellularLocation>
        <location evidence="4">Cytoplasm</location>
    </subcellularLocation>
    <subcellularLocation>
        <location evidence="3">Endoplasmic reticulum</location>
    </subcellularLocation>
    <subcellularLocation>
        <location evidence="2">Membrane</location>
        <topology evidence="2">Multi-pass membrane protein</topology>
    </subcellularLocation>
    <subcellularLocation>
        <location evidence="1">Nucleus</location>
    </subcellularLocation>
</comment>
<evidence type="ECO:0000256" key="8">
    <source>
        <dbReference type="ARBA" id="ARBA00022692"/>
    </source>
</evidence>
<feature type="transmembrane region" description="Helical" evidence="13">
    <location>
        <begin position="35"/>
        <end position="54"/>
    </location>
</feature>
<keyword evidence="12" id="KW-0539">Nucleus</keyword>
<evidence type="ECO:0000313" key="16">
    <source>
        <dbReference type="Proteomes" id="UP001140949"/>
    </source>
</evidence>
<keyword evidence="6" id="KW-0217">Developmental protein</keyword>
<evidence type="ECO:0000256" key="9">
    <source>
        <dbReference type="ARBA" id="ARBA00022824"/>
    </source>
</evidence>
<evidence type="ECO:0000256" key="13">
    <source>
        <dbReference type="SAM" id="Phobius"/>
    </source>
</evidence>
<dbReference type="PANTHER" id="PTHR36023">
    <property type="entry name" value="ARGOS-LIKE PROTEIN"/>
    <property type="match status" value="1"/>
</dbReference>
<evidence type="ECO:0000256" key="6">
    <source>
        <dbReference type="ARBA" id="ARBA00022473"/>
    </source>
</evidence>
<name>A0AAX6ENE1_IRIPA</name>
<proteinExistence type="inferred from homology"/>
<keyword evidence="8 13" id="KW-0812">Transmembrane</keyword>
<dbReference type="PANTHER" id="PTHR36023:SF3">
    <property type="entry name" value="ARGOS-LIKE PROTEIN"/>
    <property type="match status" value="1"/>
</dbReference>
<sequence>MNLEALTSRSMTQMQQLQQGQGQGLQRTKSFQSSYFSFETLLVLVCLAASLLILPLVLPPLSPPPLMFLLIPIGIMAVLMLLAFMPSDVRNIASSYL</sequence>
<keyword evidence="11 13" id="KW-0472">Membrane</keyword>
<evidence type="ECO:0000256" key="3">
    <source>
        <dbReference type="ARBA" id="ARBA00004240"/>
    </source>
</evidence>
<evidence type="ECO:0000256" key="12">
    <source>
        <dbReference type="ARBA" id="ARBA00023242"/>
    </source>
</evidence>
<gene>
    <name evidence="14" type="ORF">M6B38_179850</name>
    <name evidence="15" type="ORF">M6B38_416655</name>
</gene>
<evidence type="ECO:0000313" key="14">
    <source>
        <dbReference type="EMBL" id="KAJ6805580.1"/>
    </source>
</evidence>
<dbReference type="GO" id="GO:0005634">
    <property type="term" value="C:nucleus"/>
    <property type="evidence" value="ECO:0007669"/>
    <property type="project" value="UniProtKB-SubCell"/>
</dbReference>
<feature type="transmembrane region" description="Helical" evidence="13">
    <location>
        <begin position="66"/>
        <end position="85"/>
    </location>
</feature>
<protein>
    <submittedName>
        <fullName evidence="14">Protein AUXIN-REGULATED GENE INVOLVED IN ORGAN SIZE-like</fullName>
    </submittedName>
</protein>
<keyword evidence="10 13" id="KW-1133">Transmembrane helix</keyword>
<evidence type="ECO:0000256" key="7">
    <source>
        <dbReference type="ARBA" id="ARBA00022490"/>
    </source>
</evidence>